<name>A0A835H2E4_9MAGN</name>
<dbReference type="PANTHER" id="PTHR47173">
    <property type="entry name" value="PROTEIN DR1 HOMOLOG"/>
    <property type="match status" value="1"/>
</dbReference>
<evidence type="ECO:0000313" key="2">
    <source>
        <dbReference type="Proteomes" id="UP000631114"/>
    </source>
</evidence>
<dbReference type="AlphaFoldDB" id="A0A835H2E4"/>
<sequence>MTCETLVLYTRVHLRNCPFVAAAMRSPNPLGIMIAEVLESLVKSGLPTRAEITDVANGRRAMSYHLSVPHFQLSRLHSGAPTSSLHSQGAFLHSKGSVILLDVQLSPDPWTAIMLPPKVLGFGDYIEDVYAAYEQHKLETMDSPKAGKWSGEKMTEEEALAEQQRMFAEARARMNGGVNITKHSDSDRSLES</sequence>
<dbReference type="OrthoDB" id="601405at2759"/>
<dbReference type="InterPro" id="IPR009072">
    <property type="entry name" value="Histone-fold"/>
</dbReference>
<dbReference type="Gene3D" id="1.10.20.10">
    <property type="entry name" value="Histone, subunit A"/>
    <property type="match status" value="1"/>
</dbReference>
<protein>
    <submittedName>
        <fullName evidence="1">Uncharacterized protein</fullName>
    </submittedName>
</protein>
<dbReference type="PANTHER" id="PTHR47173:SF2">
    <property type="entry name" value="PROTEIN DR1 HOMOLOG ISOFORM X1"/>
    <property type="match status" value="1"/>
</dbReference>
<reference evidence="1 2" key="1">
    <citation type="submission" date="2020-10" db="EMBL/GenBank/DDBJ databases">
        <title>The Coptis chinensis genome and diversification of protoberbering-type alkaloids.</title>
        <authorList>
            <person name="Wang B."/>
            <person name="Shu S."/>
            <person name="Song C."/>
            <person name="Liu Y."/>
        </authorList>
    </citation>
    <scope>NUCLEOTIDE SEQUENCE [LARGE SCALE GENOMIC DNA]</scope>
    <source>
        <strain evidence="1">HL-2020</strain>
        <tissue evidence="1">Leaf</tissue>
    </source>
</reference>
<organism evidence="1 2">
    <name type="scientific">Coptis chinensis</name>
    <dbReference type="NCBI Taxonomy" id="261450"/>
    <lineage>
        <taxon>Eukaryota</taxon>
        <taxon>Viridiplantae</taxon>
        <taxon>Streptophyta</taxon>
        <taxon>Embryophyta</taxon>
        <taxon>Tracheophyta</taxon>
        <taxon>Spermatophyta</taxon>
        <taxon>Magnoliopsida</taxon>
        <taxon>Ranunculales</taxon>
        <taxon>Ranunculaceae</taxon>
        <taxon>Coptidoideae</taxon>
        <taxon>Coptis</taxon>
    </lineage>
</organism>
<dbReference type="EMBL" id="JADFTS010000008">
    <property type="protein sequence ID" value="KAF9591749.1"/>
    <property type="molecule type" value="Genomic_DNA"/>
</dbReference>
<keyword evidence="2" id="KW-1185">Reference proteome</keyword>
<proteinExistence type="predicted"/>
<dbReference type="InterPro" id="IPR044255">
    <property type="entry name" value="Dr1-like"/>
</dbReference>
<comment type="caution">
    <text evidence="1">The sequence shown here is derived from an EMBL/GenBank/DDBJ whole genome shotgun (WGS) entry which is preliminary data.</text>
</comment>
<dbReference type="Proteomes" id="UP000631114">
    <property type="component" value="Unassembled WGS sequence"/>
</dbReference>
<evidence type="ECO:0000313" key="1">
    <source>
        <dbReference type="EMBL" id="KAF9591749.1"/>
    </source>
</evidence>
<gene>
    <name evidence="1" type="ORF">IFM89_007079</name>
</gene>
<accession>A0A835H2E4</accession>
<dbReference type="GO" id="GO:0046982">
    <property type="term" value="F:protein heterodimerization activity"/>
    <property type="evidence" value="ECO:0007669"/>
    <property type="project" value="InterPro"/>
</dbReference>